<comment type="caution">
    <text evidence="11">Lacks conserved residue(s) required for the propagation of feature annotation.</text>
</comment>
<dbReference type="EC" id="2.5.1.141" evidence="11"/>
<keyword evidence="14" id="KW-1185">Reference proteome</keyword>
<feature type="transmembrane region" description="Helical" evidence="11">
    <location>
        <begin position="209"/>
        <end position="227"/>
    </location>
</feature>
<name>A0A897MSS2_9EURY</name>
<comment type="subcellular location">
    <subcellularLocation>
        <location evidence="2 11">Cell membrane</location>
        <topology evidence="2 11">Multi-pass membrane protein</topology>
    </subcellularLocation>
</comment>
<feature type="transmembrane region" description="Helical" evidence="11">
    <location>
        <begin position="77"/>
        <end position="96"/>
    </location>
</feature>
<comment type="similarity">
    <text evidence="4">In the C-terminal section; belongs to the UbiA prenyltransferase family. Protoheme IX farnesyltransferase subfamily.</text>
</comment>
<dbReference type="InterPro" id="IPR044878">
    <property type="entry name" value="UbiA_sf"/>
</dbReference>
<accession>A0A897MSS2</accession>
<dbReference type="Pfam" id="PF01040">
    <property type="entry name" value="UbiA"/>
    <property type="match status" value="1"/>
</dbReference>
<comment type="function">
    <text evidence="1 11">Converts heme B (protoheme IX) to heme O by substitution of the vinyl group on carbon 2 of heme B porphyrin ring with a hydroxyethyl farnesyl side group.</text>
</comment>
<comment type="miscellaneous">
    <text evidence="11">Carbon 2 of the heme B porphyrin ring is defined according to the Fischer nomenclature.</text>
</comment>
<dbReference type="EMBL" id="CP064786">
    <property type="protein sequence ID" value="QSG02009.1"/>
    <property type="molecule type" value="Genomic_DNA"/>
</dbReference>
<evidence type="ECO:0000256" key="11">
    <source>
        <dbReference type="HAMAP-Rule" id="MF_00154"/>
    </source>
</evidence>
<comment type="pathway">
    <text evidence="3 11">Porphyrin-containing compound metabolism; heme O biosynthesis; heme O from protoheme: step 1/1.</text>
</comment>
<dbReference type="GO" id="GO:0008495">
    <property type="term" value="F:protoheme IX farnesyltransferase activity"/>
    <property type="evidence" value="ECO:0007669"/>
    <property type="project" value="UniProtKB-UniRule"/>
</dbReference>
<feature type="transmembrane region" description="Helical" evidence="11">
    <location>
        <begin position="403"/>
        <end position="420"/>
    </location>
</feature>
<dbReference type="Proteomes" id="UP000663586">
    <property type="component" value="Chromosome"/>
</dbReference>
<feature type="transmembrane region" description="Helical" evidence="11">
    <location>
        <begin position="426"/>
        <end position="445"/>
    </location>
</feature>
<dbReference type="PANTHER" id="PTHR43448">
    <property type="entry name" value="PROTOHEME IX FARNESYLTRANSFERASE, MITOCHONDRIAL"/>
    <property type="match status" value="1"/>
</dbReference>
<feature type="transmembrane region" description="Helical" evidence="11">
    <location>
        <begin position="354"/>
        <end position="375"/>
    </location>
</feature>
<evidence type="ECO:0000256" key="3">
    <source>
        <dbReference type="ARBA" id="ARBA00004919"/>
    </source>
</evidence>
<keyword evidence="7 11" id="KW-1133">Transmembrane helix</keyword>
<dbReference type="Gene3D" id="1.10.357.140">
    <property type="entry name" value="UbiA prenyltransferase"/>
    <property type="match status" value="1"/>
</dbReference>
<sequence length="479" mass="50005">MSHPAVRSESSFPLVGTHDRFTWLLTTTVMGVYLLIVVGATTTITDAAAACGGWPACGGEWVAISDTQIAIAWGHRVTALIVGLLVAITAGIALIGDASRRVQAALGLGVALYTTQVAIGAAAATVGLTGVLSNLHLLVAMAVFGTLVIALAWTLEAETAGLDVDTDPAEPEPEPEPVEDVPTPAVPDDVLGRAKLTAFAYFRLMKPRLMWLLCLVASAGMALAAGPDLTVRTIVLTLTGGVLAIGASGTFNHVLERDVDKKMARTSDRPVATHLVPVRNAIAFGGLLTVASLAVFLQVNLLAAALGLIAILFYSVIYTLVLKPNTVQNTVIGGAAGALPAMIGWAAVTGRIGLPGLALAGVIFLWTPAHFYNLALAYKDDYARGGFPMMPVVHGEAVTRKHILWYLAATLLGASALSVITDLGVLYAATTVTLGAVFLWAVIRLHWERTEQAAFRAFHASNAYLGALLVAIVVDALVL</sequence>
<evidence type="ECO:0000256" key="6">
    <source>
        <dbReference type="ARBA" id="ARBA00022692"/>
    </source>
</evidence>
<keyword evidence="6 11" id="KW-0812">Transmembrane</keyword>
<dbReference type="RefSeq" id="WP_375139632.1">
    <property type="nucleotide sequence ID" value="NZ_CP064786.1"/>
</dbReference>
<feature type="transmembrane region" description="Helical" evidence="11">
    <location>
        <begin position="135"/>
        <end position="155"/>
    </location>
</feature>
<dbReference type="GO" id="GO:0005886">
    <property type="term" value="C:plasma membrane"/>
    <property type="evidence" value="ECO:0007669"/>
    <property type="project" value="UniProtKB-SubCell"/>
</dbReference>
<proteinExistence type="inferred from homology"/>
<dbReference type="InterPro" id="IPR006369">
    <property type="entry name" value="Protohaem_IX_farnesylTrfase"/>
</dbReference>
<evidence type="ECO:0000256" key="2">
    <source>
        <dbReference type="ARBA" id="ARBA00004651"/>
    </source>
</evidence>
<feature type="transmembrane region" description="Helical" evidence="11">
    <location>
        <begin position="457"/>
        <end position="478"/>
    </location>
</feature>
<keyword evidence="9 11" id="KW-0472">Membrane</keyword>
<comment type="similarity">
    <text evidence="11">Belongs to the UbiA prenyltransferase family. Protoheme IX farnesyltransferase subfamily.</text>
</comment>
<dbReference type="NCBIfam" id="NF003349">
    <property type="entry name" value="PRK04375.1-2"/>
    <property type="match status" value="1"/>
</dbReference>
<reference evidence="13" key="1">
    <citation type="submission" date="2020-11" db="EMBL/GenBank/DDBJ databases">
        <title>Carbohydrate-dependent, anaerobic sulfur respiration: A novel catabolism in halophilic archaea.</title>
        <authorList>
            <person name="Sorokin D.Y."/>
            <person name="Messina E."/>
            <person name="Smedile F."/>
            <person name="La Cono V."/>
            <person name="Hallsworth J.E."/>
            <person name="Yakimov M.M."/>
        </authorList>
    </citation>
    <scope>NUCLEOTIDE SEQUENCE</scope>
    <source>
        <strain evidence="13">AArc-S</strain>
    </source>
</reference>
<evidence type="ECO:0000313" key="13">
    <source>
        <dbReference type="EMBL" id="QSG02009.1"/>
    </source>
</evidence>
<feature type="transmembrane region" description="Helical" evidence="11">
    <location>
        <begin position="233"/>
        <end position="255"/>
    </location>
</feature>
<organism evidence="13 14">
    <name type="scientific">Natranaeroarchaeum sulfidigenes</name>
    <dbReference type="NCBI Taxonomy" id="2784880"/>
    <lineage>
        <taxon>Archaea</taxon>
        <taxon>Methanobacteriati</taxon>
        <taxon>Methanobacteriota</taxon>
        <taxon>Stenosarchaea group</taxon>
        <taxon>Halobacteria</taxon>
        <taxon>Halobacteriales</taxon>
        <taxon>Natronoarchaeaceae</taxon>
        <taxon>Natranaeroarchaeum</taxon>
    </lineage>
</organism>
<feature type="transmembrane region" description="Helical" evidence="11">
    <location>
        <begin position="108"/>
        <end position="129"/>
    </location>
</feature>
<evidence type="ECO:0000256" key="9">
    <source>
        <dbReference type="ARBA" id="ARBA00023136"/>
    </source>
</evidence>
<gene>
    <name evidence="13" type="primary">cyoE</name>
    <name evidence="11" type="synonym">ctaB</name>
    <name evidence="13" type="ORF">AArcS_0785</name>
</gene>
<evidence type="ECO:0000256" key="7">
    <source>
        <dbReference type="ARBA" id="ARBA00022989"/>
    </source>
</evidence>
<evidence type="ECO:0000256" key="10">
    <source>
        <dbReference type="ARBA" id="ARBA00047690"/>
    </source>
</evidence>
<evidence type="ECO:0000256" key="8">
    <source>
        <dbReference type="ARBA" id="ARBA00023133"/>
    </source>
</evidence>
<feature type="transmembrane region" description="Helical" evidence="11">
    <location>
        <begin position="276"/>
        <end position="296"/>
    </location>
</feature>
<dbReference type="AlphaFoldDB" id="A0A897MSS2"/>
<comment type="catalytic activity">
    <reaction evidence="10 11">
        <text>heme b + (2E,6E)-farnesyl diphosphate + H2O = Fe(II)-heme o + diphosphate</text>
        <dbReference type="Rhea" id="RHEA:28070"/>
        <dbReference type="ChEBI" id="CHEBI:15377"/>
        <dbReference type="ChEBI" id="CHEBI:33019"/>
        <dbReference type="ChEBI" id="CHEBI:60344"/>
        <dbReference type="ChEBI" id="CHEBI:60530"/>
        <dbReference type="ChEBI" id="CHEBI:175763"/>
        <dbReference type="EC" id="2.5.1.141"/>
    </reaction>
</comment>
<keyword evidence="8 11" id="KW-0350">Heme biosynthesis</keyword>
<dbReference type="UniPathway" id="UPA00834">
    <property type="reaction ID" value="UER00712"/>
</dbReference>
<dbReference type="GeneID" id="70684169"/>
<feature type="region of interest" description="Disordered" evidence="12">
    <location>
        <begin position="163"/>
        <end position="184"/>
    </location>
</feature>
<keyword evidence="5 11" id="KW-0808">Transferase</keyword>
<evidence type="ECO:0000256" key="5">
    <source>
        <dbReference type="ARBA" id="ARBA00022679"/>
    </source>
</evidence>
<dbReference type="GO" id="GO:0006784">
    <property type="term" value="P:heme A biosynthetic process"/>
    <property type="evidence" value="ECO:0007669"/>
    <property type="project" value="InterPro"/>
</dbReference>
<feature type="transmembrane region" description="Helical" evidence="11">
    <location>
        <begin position="302"/>
        <end position="322"/>
    </location>
</feature>
<evidence type="ECO:0000256" key="4">
    <source>
        <dbReference type="ARBA" id="ARBA00010223"/>
    </source>
</evidence>
<feature type="transmembrane region" description="Helical" evidence="11">
    <location>
        <begin position="21"/>
        <end position="40"/>
    </location>
</feature>
<dbReference type="GO" id="GO:0048034">
    <property type="term" value="P:heme O biosynthetic process"/>
    <property type="evidence" value="ECO:0007669"/>
    <property type="project" value="UniProtKB-UniRule"/>
</dbReference>
<dbReference type="InterPro" id="IPR000537">
    <property type="entry name" value="UbiA_prenyltransferase"/>
</dbReference>
<evidence type="ECO:0000256" key="12">
    <source>
        <dbReference type="SAM" id="MobiDB-lite"/>
    </source>
</evidence>
<feature type="compositionally biased region" description="Acidic residues" evidence="12">
    <location>
        <begin position="164"/>
        <end position="179"/>
    </location>
</feature>
<dbReference type="PANTHER" id="PTHR43448:SF2">
    <property type="entry name" value="PROTOHEME IX FARNESYLTRANSFERASE, MITOCHONDRIAL"/>
    <property type="match status" value="1"/>
</dbReference>
<protein>
    <recommendedName>
        <fullName evidence="11">Protoheme IX farnesyltransferase</fullName>
        <ecNumber evidence="11">2.5.1.141</ecNumber>
    </recommendedName>
    <alternativeName>
        <fullName evidence="11">Heme B farnesyltransferase</fullName>
    </alternativeName>
    <alternativeName>
        <fullName evidence="11">Heme O synthase</fullName>
    </alternativeName>
</protein>
<dbReference type="CDD" id="cd13957">
    <property type="entry name" value="PT_UbiA_Cox10"/>
    <property type="match status" value="1"/>
</dbReference>
<dbReference type="HAMAP" id="MF_00154">
    <property type="entry name" value="CyoE_CtaB"/>
    <property type="match status" value="1"/>
</dbReference>
<keyword evidence="11" id="KW-1003">Cell membrane</keyword>
<evidence type="ECO:0000313" key="14">
    <source>
        <dbReference type="Proteomes" id="UP000663586"/>
    </source>
</evidence>
<evidence type="ECO:0000256" key="1">
    <source>
        <dbReference type="ARBA" id="ARBA00004019"/>
    </source>
</evidence>
<dbReference type="NCBIfam" id="TIGR01473">
    <property type="entry name" value="cyoE_ctaB"/>
    <property type="match status" value="1"/>
</dbReference>
<dbReference type="KEGG" id="hara:AArcS_0785"/>
<feature type="transmembrane region" description="Helical" evidence="11">
    <location>
        <begin position="329"/>
        <end position="348"/>
    </location>
</feature>